<evidence type="ECO:0000313" key="2">
    <source>
        <dbReference type="EMBL" id="KAG0718633.1"/>
    </source>
</evidence>
<gene>
    <name evidence="2" type="ORF">GWK47_052054</name>
</gene>
<accession>A0A8J4Y1L9</accession>
<proteinExistence type="predicted"/>
<name>A0A8J4Y1L9_CHIOP</name>
<sequence>MGREQKGALYDVMGAMSSDSGATAGLFPFAAMPIHTFPCAYHTLLPLWWSSPLLDIKGCPQPADVERSSSLSKINICCVVAGDDKSRSIEQNSRGERNPPRSGNRNPGDPRGLVRFGEGKTPPRPSLAIGGPPPSSSRGKYAEPPFWGSRQAGLDGAKGGCSGLEEVDKAGVRDKISPSVSTPRLQNLQVKSTGDPKGDVFKAPRLFLWSDFGIFKRPVIDGLRGFLAEGTVETSEDLLKETIGLPWGALMSKNHLRGDWNFPLQPFLGGESSQTIPPSWSSPSPVWVAKALSASSFRSEKPRCR</sequence>
<comment type="caution">
    <text evidence="2">The sequence shown here is derived from an EMBL/GenBank/DDBJ whole genome shotgun (WGS) entry which is preliminary data.</text>
</comment>
<evidence type="ECO:0000256" key="1">
    <source>
        <dbReference type="SAM" id="MobiDB-lite"/>
    </source>
</evidence>
<reference evidence="2" key="1">
    <citation type="submission" date="2020-07" db="EMBL/GenBank/DDBJ databases">
        <title>The High-quality genome of the commercially important snow crab, Chionoecetes opilio.</title>
        <authorList>
            <person name="Jeong J.-H."/>
            <person name="Ryu S."/>
        </authorList>
    </citation>
    <scope>NUCLEOTIDE SEQUENCE</scope>
    <source>
        <strain evidence="2">MADBK_172401_WGS</strain>
        <tissue evidence="2">Digestive gland</tissue>
    </source>
</reference>
<protein>
    <submittedName>
        <fullName evidence="2">Uncharacterized protein</fullName>
    </submittedName>
</protein>
<feature type="region of interest" description="Disordered" evidence="1">
    <location>
        <begin position="87"/>
        <end position="142"/>
    </location>
</feature>
<dbReference type="Proteomes" id="UP000770661">
    <property type="component" value="Unassembled WGS sequence"/>
</dbReference>
<dbReference type="EMBL" id="JACEEZ010015722">
    <property type="protein sequence ID" value="KAG0718633.1"/>
    <property type="molecule type" value="Genomic_DNA"/>
</dbReference>
<evidence type="ECO:0000313" key="3">
    <source>
        <dbReference type="Proteomes" id="UP000770661"/>
    </source>
</evidence>
<feature type="compositionally biased region" description="Basic and acidic residues" evidence="1">
    <location>
        <begin position="87"/>
        <end position="99"/>
    </location>
</feature>
<organism evidence="2 3">
    <name type="scientific">Chionoecetes opilio</name>
    <name type="common">Atlantic snow crab</name>
    <name type="synonym">Cancer opilio</name>
    <dbReference type="NCBI Taxonomy" id="41210"/>
    <lineage>
        <taxon>Eukaryota</taxon>
        <taxon>Metazoa</taxon>
        <taxon>Ecdysozoa</taxon>
        <taxon>Arthropoda</taxon>
        <taxon>Crustacea</taxon>
        <taxon>Multicrustacea</taxon>
        <taxon>Malacostraca</taxon>
        <taxon>Eumalacostraca</taxon>
        <taxon>Eucarida</taxon>
        <taxon>Decapoda</taxon>
        <taxon>Pleocyemata</taxon>
        <taxon>Brachyura</taxon>
        <taxon>Eubrachyura</taxon>
        <taxon>Majoidea</taxon>
        <taxon>Majidae</taxon>
        <taxon>Chionoecetes</taxon>
    </lineage>
</organism>
<dbReference type="AlphaFoldDB" id="A0A8J4Y1L9"/>
<keyword evidence="3" id="KW-1185">Reference proteome</keyword>